<proteinExistence type="predicted"/>
<reference key="1">
    <citation type="journal article" date="2007" name="Nature">
        <title>The medaka draft genome and insights into vertebrate genome evolution.</title>
        <authorList>
            <person name="Kasahara M."/>
            <person name="Naruse K."/>
            <person name="Sasaki S."/>
            <person name="Nakatani Y."/>
            <person name="Qu W."/>
            <person name="Ahsan B."/>
            <person name="Yamada T."/>
            <person name="Nagayasu Y."/>
            <person name="Doi K."/>
            <person name="Kasai Y."/>
            <person name="Jindo T."/>
            <person name="Kobayashi D."/>
            <person name="Shimada A."/>
            <person name="Toyoda A."/>
            <person name="Kuroki Y."/>
            <person name="Fujiyama A."/>
            <person name="Sasaki T."/>
            <person name="Shimizu A."/>
            <person name="Asakawa S."/>
            <person name="Shimizu N."/>
            <person name="Hashimoto S."/>
            <person name="Yang J."/>
            <person name="Lee Y."/>
            <person name="Matsushima K."/>
            <person name="Sugano S."/>
            <person name="Sakaizumi M."/>
            <person name="Narita T."/>
            <person name="Ohishi K."/>
            <person name="Haga S."/>
            <person name="Ohta F."/>
            <person name="Nomoto H."/>
            <person name="Nogata K."/>
            <person name="Morishita T."/>
            <person name="Endo T."/>
            <person name="Shin-I T."/>
            <person name="Takeda H."/>
            <person name="Morishita S."/>
            <person name="Kohara Y."/>
        </authorList>
    </citation>
    <scope>NUCLEOTIDE SEQUENCE [LARGE SCALE GENOMIC DNA]</scope>
    <source>
        <strain>Hd-rR</strain>
    </source>
</reference>
<evidence type="ECO:0000313" key="2">
    <source>
        <dbReference type="Proteomes" id="UP000265180"/>
    </source>
</evidence>
<reference evidence="1" key="4">
    <citation type="submission" date="2025-09" db="UniProtKB">
        <authorList>
            <consortium name="Ensembl"/>
        </authorList>
    </citation>
    <scope>IDENTIFICATION</scope>
    <source>
        <strain evidence="1">HNI</strain>
    </source>
</reference>
<dbReference type="AlphaFoldDB" id="A0A3P9JX93"/>
<reference evidence="1 2" key="2">
    <citation type="submission" date="2017-04" db="EMBL/GenBank/DDBJ databases">
        <title>CpG methylation of centromeres and impact of large insertions on vertebrate speciation.</title>
        <authorList>
            <person name="Ichikawa K."/>
            <person name="Yoshimura J."/>
            <person name="Morishita S."/>
        </authorList>
    </citation>
    <scope>NUCLEOTIDE SEQUENCE</scope>
    <source>
        <strain evidence="1 2">HNI</strain>
    </source>
</reference>
<reference evidence="1" key="3">
    <citation type="submission" date="2025-08" db="UniProtKB">
        <authorList>
            <consortium name="Ensembl"/>
        </authorList>
    </citation>
    <scope>IDENTIFICATION</scope>
    <source>
        <strain evidence="1">HNI</strain>
    </source>
</reference>
<dbReference type="Ensembl" id="ENSORLT00020014559.1">
    <property type="protein sequence ID" value="ENSORLP00020000528.1"/>
    <property type="gene ID" value="ENSORLG00020001226.1"/>
</dbReference>
<name>A0A3P9JX93_ORYLA</name>
<organism evidence="1 2">
    <name type="scientific">Oryzias latipes</name>
    <name type="common">Japanese rice fish</name>
    <name type="synonym">Japanese killifish</name>
    <dbReference type="NCBI Taxonomy" id="8090"/>
    <lineage>
        <taxon>Eukaryota</taxon>
        <taxon>Metazoa</taxon>
        <taxon>Chordata</taxon>
        <taxon>Craniata</taxon>
        <taxon>Vertebrata</taxon>
        <taxon>Euteleostomi</taxon>
        <taxon>Actinopterygii</taxon>
        <taxon>Neopterygii</taxon>
        <taxon>Teleostei</taxon>
        <taxon>Neoteleostei</taxon>
        <taxon>Acanthomorphata</taxon>
        <taxon>Ovalentaria</taxon>
        <taxon>Atherinomorphae</taxon>
        <taxon>Beloniformes</taxon>
        <taxon>Adrianichthyidae</taxon>
        <taxon>Oryziinae</taxon>
        <taxon>Oryzias</taxon>
    </lineage>
</organism>
<dbReference type="Proteomes" id="UP000265180">
    <property type="component" value="Chromosome 23"/>
</dbReference>
<accession>A0A3P9JX93</accession>
<evidence type="ECO:0000313" key="1">
    <source>
        <dbReference type="Ensembl" id="ENSORLP00020000528.1"/>
    </source>
</evidence>
<protein>
    <submittedName>
        <fullName evidence="1">Uncharacterized protein</fullName>
    </submittedName>
</protein>
<sequence length="89" mass="10267">MAPHLRLFYQKQSRLHGSAVVSNLDPSSALEKISPAFPTTVTKKKREVIAQQRFKRGWRKKEFRSSDSHLKFLGVKKTFRSGNVSEYCI</sequence>